<accession>A0A2G1UG78</accession>
<dbReference type="InterPro" id="IPR006530">
    <property type="entry name" value="YD"/>
</dbReference>
<reference evidence="1 2" key="1">
    <citation type="submission" date="2017-09" db="EMBL/GenBank/DDBJ databases">
        <title>The draft genome sequences of Marinobacter sp. PWS21.</title>
        <authorList>
            <person name="Cao J."/>
        </authorList>
    </citation>
    <scope>NUCLEOTIDE SEQUENCE [LARGE SCALE GENOMIC DNA]</scope>
    <source>
        <strain evidence="1 2">PWS21</strain>
    </source>
</reference>
<dbReference type="InterPro" id="IPR031325">
    <property type="entry name" value="RHS_repeat"/>
</dbReference>
<evidence type="ECO:0000313" key="1">
    <source>
        <dbReference type="EMBL" id="PHQ13472.1"/>
    </source>
</evidence>
<comment type="caution">
    <text evidence="1">The sequence shown here is derived from an EMBL/GenBank/DDBJ whole genome shotgun (WGS) entry which is preliminary data.</text>
</comment>
<dbReference type="AlphaFoldDB" id="A0A2G1UG78"/>
<dbReference type="NCBIfam" id="TIGR01643">
    <property type="entry name" value="YD_repeat_2x"/>
    <property type="match status" value="1"/>
</dbReference>
<organism evidence="1 2">
    <name type="scientific">Marinobacter profundi</name>
    <dbReference type="NCBI Taxonomy" id="2666256"/>
    <lineage>
        <taxon>Bacteria</taxon>
        <taxon>Pseudomonadati</taxon>
        <taxon>Pseudomonadota</taxon>
        <taxon>Gammaproteobacteria</taxon>
        <taxon>Pseudomonadales</taxon>
        <taxon>Marinobacteraceae</taxon>
        <taxon>Marinobacter</taxon>
    </lineage>
</organism>
<protein>
    <recommendedName>
        <fullName evidence="3">Sugar-binding protein</fullName>
    </recommendedName>
</protein>
<sequence>MIFIPCLSGRLKLGAGWCNTPSPVPGLQLTTQAGYVDTVNQNFGIEQVVDSNGHTWNYSYDARGNQLTQTDGMGNTVAYTYNSRGQELTLADARGNVYQNSYDSVGNLL</sequence>
<name>A0A2G1UG78_9GAMM</name>
<feature type="non-terminal residue" evidence="1">
    <location>
        <position position="109"/>
    </location>
</feature>
<keyword evidence="2" id="KW-1185">Reference proteome</keyword>
<dbReference type="Pfam" id="PF05593">
    <property type="entry name" value="RHS_repeat"/>
    <property type="match status" value="1"/>
</dbReference>
<dbReference type="Gene3D" id="2.180.10.10">
    <property type="entry name" value="RHS repeat-associated core"/>
    <property type="match status" value="1"/>
</dbReference>
<dbReference type="Proteomes" id="UP000231409">
    <property type="component" value="Unassembled WGS sequence"/>
</dbReference>
<gene>
    <name evidence="1" type="ORF">CLH61_18210</name>
</gene>
<dbReference type="EMBL" id="NTFH01000028">
    <property type="protein sequence ID" value="PHQ13472.1"/>
    <property type="molecule type" value="Genomic_DNA"/>
</dbReference>
<proteinExistence type="predicted"/>
<evidence type="ECO:0000313" key="2">
    <source>
        <dbReference type="Proteomes" id="UP000231409"/>
    </source>
</evidence>
<evidence type="ECO:0008006" key="3">
    <source>
        <dbReference type="Google" id="ProtNLM"/>
    </source>
</evidence>
<dbReference type="RefSeq" id="WP_170003794.1">
    <property type="nucleotide sequence ID" value="NZ_KZ319387.1"/>
</dbReference>